<sequence length="257" mass="27809">MKNNFSRILWGVGLLAAAVLLVVSQLGLLSFKIGFWMIILTVIFVACLIKGLLDRSIYVSVFSIAFLVITYAGPLGIKKLLSAWMILFIALLVSIGLSLLFKRSVKPTITIQKSFDWSSGDGDAEANAQPKHRVSHQDIIEDGDNIVINQKIAGDSSRYIHSQHLQSITLDASFGNANIYLDDAKAAGDTVILNLTASMGNVNLYIPLSWELENQLSVSLGNVIVKGKSNGGGPTLVLKGRANMGNVVINYMSTTPE</sequence>
<dbReference type="Pfam" id="PF22570">
    <property type="entry name" value="LiaF-TM"/>
    <property type="match status" value="1"/>
</dbReference>
<dbReference type="Proteomes" id="UP000198437">
    <property type="component" value="Unassembled WGS sequence"/>
</dbReference>
<reference evidence="3 8" key="2">
    <citation type="submission" date="2019-09" db="EMBL/GenBank/DDBJ databases">
        <title>Comparative analysis of L. crispatus genomes revealed niche specific adaptation to different host and body sites.</title>
        <authorList>
            <person name="Pan M."/>
            <person name="Hidalgo-Cantabrana C."/>
            <person name="Barrangou R."/>
        </authorList>
    </citation>
    <scope>NUCLEOTIDE SEQUENCE [LARGE SCALE GENOMIC DNA]</scope>
    <source>
        <strain evidence="3 8">NCK973</strain>
    </source>
</reference>
<keyword evidence="1" id="KW-0812">Transmembrane</keyword>
<accession>A0A1C2D3J6</accession>
<gene>
    <name evidence="5" type="ORF">AYP82_08900</name>
    <name evidence="3" type="ORF">F1C02_07640</name>
    <name evidence="6" type="ORF">GSR61_09825</name>
    <name evidence="4" type="ORF">QP235_05185</name>
</gene>
<feature type="transmembrane region" description="Helical" evidence="1">
    <location>
        <begin position="7"/>
        <end position="27"/>
    </location>
</feature>
<dbReference type="InterPro" id="IPR054331">
    <property type="entry name" value="LiaF_TM"/>
</dbReference>
<feature type="transmembrane region" description="Helical" evidence="1">
    <location>
        <begin position="33"/>
        <end position="49"/>
    </location>
</feature>
<dbReference type="RefSeq" id="WP_013086980.1">
    <property type="nucleotide sequence ID" value="NZ_CBCRTX010000002.1"/>
</dbReference>
<evidence type="ECO:0000313" key="5">
    <source>
        <dbReference type="EMBL" id="OXC22569.1"/>
    </source>
</evidence>
<evidence type="ECO:0000313" key="7">
    <source>
        <dbReference type="Proteomes" id="UP000198437"/>
    </source>
</evidence>
<keyword evidence="1" id="KW-0472">Membrane</keyword>
<organism evidence="5 7">
    <name type="scientific">Lactobacillus crispatus</name>
    <dbReference type="NCBI Taxonomy" id="47770"/>
    <lineage>
        <taxon>Bacteria</taxon>
        <taxon>Bacillati</taxon>
        <taxon>Bacillota</taxon>
        <taxon>Bacilli</taxon>
        <taxon>Lactobacillales</taxon>
        <taxon>Lactobacillaceae</taxon>
        <taxon>Lactobacillus</taxon>
    </lineage>
</organism>
<evidence type="ECO:0000313" key="4">
    <source>
        <dbReference type="EMBL" id="MDK6502594.1"/>
    </source>
</evidence>
<evidence type="ECO:0000313" key="9">
    <source>
        <dbReference type="Proteomes" id="UP000464915"/>
    </source>
</evidence>
<evidence type="ECO:0000313" key="3">
    <source>
        <dbReference type="EMBL" id="KAA8797225.1"/>
    </source>
</evidence>
<dbReference type="Proteomes" id="UP000322051">
    <property type="component" value="Unassembled WGS sequence"/>
</dbReference>
<dbReference type="OMA" id="KWEISIW"/>
<evidence type="ECO:0000313" key="6">
    <source>
        <dbReference type="EMBL" id="QHQ68811.1"/>
    </source>
</evidence>
<dbReference type="EMBL" id="JASOGN010000016">
    <property type="protein sequence ID" value="MDK6502594.1"/>
    <property type="molecule type" value="Genomic_DNA"/>
</dbReference>
<dbReference type="Proteomes" id="UP001230300">
    <property type="component" value="Unassembled WGS sequence"/>
</dbReference>
<name>A0A1C2D3J6_9LACO</name>
<keyword evidence="1" id="KW-1133">Transmembrane helix</keyword>
<dbReference type="EMBL" id="CP047142">
    <property type="protein sequence ID" value="QHQ68811.1"/>
    <property type="molecule type" value="Genomic_DNA"/>
</dbReference>
<reference evidence="4" key="4">
    <citation type="submission" date="2023-05" db="EMBL/GenBank/DDBJ databases">
        <title>Cataloging the Phylogenetic Diversity of Human Bladder Bacteria.</title>
        <authorList>
            <person name="Du J."/>
        </authorList>
    </citation>
    <scope>NUCLEOTIDE SEQUENCE</scope>
    <source>
        <strain evidence="4">UMB9226</strain>
    </source>
</reference>
<reference evidence="6 9" key="3">
    <citation type="submission" date="2019-12" db="EMBL/GenBank/DDBJ databases">
        <title>Complete Genome Sequences of Lactobacillus strains, C25 and P38, Isolated from Chicken Cecum.</title>
        <authorList>
            <person name="Hassan H.M."/>
            <person name="Mendoza M."/>
            <person name="Rezvani M."/>
            <person name="Koci M.D."/>
            <person name="Dickey A.N."/>
            <person name="Scholl E.H."/>
        </authorList>
    </citation>
    <scope>NUCLEOTIDE SEQUENCE [LARGE SCALE GENOMIC DNA]</scope>
    <source>
        <strain evidence="6 9">C25</strain>
    </source>
</reference>
<protein>
    <recommendedName>
        <fullName evidence="2">LiaF transmembrane domain-containing protein</fullName>
    </recommendedName>
</protein>
<evidence type="ECO:0000256" key="1">
    <source>
        <dbReference type="SAM" id="Phobius"/>
    </source>
</evidence>
<evidence type="ECO:0000313" key="8">
    <source>
        <dbReference type="Proteomes" id="UP000322051"/>
    </source>
</evidence>
<reference evidence="5 7" key="1">
    <citation type="submission" date="2016-05" db="EMBL/GenBank/DDBJ databases">
        <authorList>
            <person name="Johnson T.J."/>
            <person name="Youmans B.P."/>
            <person name="Case K.A."/>
        </authorList>
    </citation>
    <scope>NUCLEOTIDE SEQUENCE [LARGE SCALE GENOMIC DNA]</scope>
    <source>
        <strain evidence="5 7">UMNLC6</strain>
    </source>
</reference>
<feature type="domain" description="LiaF transmembrane" evidence="2">
    <location>
        <begin position="9"/>
        <end position="105"/>
    </location>
</feature>
<accession>A0A6P1TZP8</accession>
<evidence type="ECO:0000259" key="2">
    <source>
        <dbReference type="Pfam" id="PF22570"/>
    </source>
</evidence>
<dbReference type="GeneID" id="69824213"/>
<dbReference type="Proteomes" id="UP000464915">
    <property type="component" value="Chromosome"/>
</dbReference>
<proteinExistence type="predicted"/>
<dbReference type="EMBL" id="VUAO01000019">
    <property type="protein sequence ID" value="KAA8797225.1"/>
    <property type="molecule type" value="Genomic_DNA"/>
</dbReference>
<feature type="transmembrane region" description="Helical" evidence="1">
    <location>
        <begin position="83"/>
        <end position="101"/>
    </location>
</feature>
<feature type="transmembrane region" description="Helical" evidence="1">
    <location>
        <begin position="56"/>
        <end position="77"/>
    </location>
</feature>
<dbReference type="AlphaFoldDB" id="A0A1C2D3J6"/>
<dbReference type="EMBL" id="LYQW01000024">
    <property type="protein sequence ID" value="OXC22569.1"/>
    <property type="molecule type" value="Genomic_DNA"/>
</dbReference>